<keyword evidence="2" id="KW-0472">Membrane</keyword>
<feature type="transmembrane region" description="Helical" evidence="2">
    <location>
        <begin position="210"/>
        <end position="228"/>
    </location>
</feature>
<dbReference type="EMBL" id="FNON01000003">
    <property type="protein sequence ID" value="SDX52739.1"/>
    <property type="molecule type" value="Genomic_DNA"/>
</dbReference>
<dbReference type="AlphaFoldDB" id="A0A1H3CGX1"/>
<feature type="transmembrane region" description="Helical" evidence="2">
    <location>
        <begin position="186"/>
        <end position="204"/>
    </location>
</feature>
<name>A0A1H3CGX1_9PSEU</name>
<evidence type="ECO:0000256" key="2">
    <source>
        <dbReference type="SAM" id="Phobius"/>
    </source>
</evidence>
<dbReference type="RefSeq" id="WP_143047055.1">
    <property type="nucleotide sequence ID" value="NZ_FNON01000003.1"/>
</dbReference>
<feature type="transmembrane region" description="Helical" evidence="2">
    <location>
        <begin position="127"/>
        <end position="146"/>
    </location>
</feature>
<reference evidence="3 4" key="1">
    <citation type="submission" date="2016-10" db="EMBL/GenBank/DDBJ databases">
        <authorList>
            <person name="de Groot N.N."/>
        </authorList>
    </citation>
    <scope>NUCLEOTIDE SEQUENCE [LARGE SCALE GENOMIC DNA]</scope>
    <source>
        <strain evidence="3 4">CPCC 202699</strain>
    </source>
</reference>
<accession>A0A1H3CGX1</accession>
<feature type="region of interest" description="Disordered" evidence="1">
    <location>
        <begin position="383"/>
        <end position="412"/>
    </location>
</feature>
<dbReference type="Pfam" id="PF22564">
    <property type="entry name" value="HAAS"/>
    <property type="match status" value="1"/>
</dbReference>
<dbReference type="OrthoDB" id="5185521at2"/>
<dbReference type="Proteomes" id="UP000199515">
    <property type="component" value="Unassembled WGS sequence"/>
</dbReference>
<keyword evidence="4" id="KW-1185">Reference proteome</keyword>
<protein>
    <recommendedName>
        <fullName evidence="5">Proline-rich protein</fullName>
    </recommendedName>
</protein>
<evidence type="ECO:0000256" key="1">
    <source>
        <dbReference type="SAM" id="MobiDB-lite"/>
    </source>
</evidence>
<feature type="transmembrane region" description="Helical" evidence="2">
    <location>
        <begin position="100"/>
        <end position="121"/>
    </location>
</feature>
<keyword evidence="2" id="KW-0812">Transmembrane</keyword>
<evidence type="ECO:0008006" key="5">
    <source>
        <dbReference type="Google" id="ProtNLM"/>
    </source>
</evidence>
<evidence type="ECO:0000313" key="3">
    <source>
        <dbReference type="EMBL" id="SDX52739.1"/>
    </source>
</evidence>
<evidence type="ECO:0000313" key="4">
    <source>
        <dbReference type="Proteomes" id="UP000199515"/>
    </source>
</evidence>
<proteinExistence type="predicted"/>
<organism evidence="3 4">
    <name type="scientific">Amycolatopsis xylanica</name>
    <dbReference type="NCBI Taxonomy" id="589385"/>
    <lineage>
        <taxon>Bacteria</taxon>
        <taxon>Bacillati</taxon>
        <taxon>Actinomycetota</taxon>
        <taxon>Actinomycetes</taxon>
        <taxon>Pseudonocardiales</taxon>
        <taxon>Pseudonocardiaceae</taxon>
        <taxon>Amycolatopsis</taxon>
    </lineage>
</organism>
<gene>
    <name evidence="3" type="ORF">SAMN05421504_10314</name>
</gene>
<dbReference type="STRING" id="589385.SAMN05421504_10314"/>
<keyword evidence="2" id="KW-1133">Transmembrane helix</keyword>
<feature type="transmembrane region" description="Helical" evidence="2">
    <location>
        <begin position="237"/>
        <end position="260"/>
    </location>
</feature>
<sequence length="412" mass="44573">MSTQNSTAVRVYLARVRTALADLPSAEVEEILEDVRPHLLEIEAELGQGARVEQMIERLGTPENYAAELRVAGDYPPAASTEAPKTVVIKEQAKRIMPRLALWGLIAASAGLGLVGITVANNLRAEALVSLVLILPVLGFGVWYLTTKGTAGIAELPEVRSLRASLKKQDPEGLPKVLNYFRNLSPAWWLVCAAALILFGLMLVRRGNDGIAALPLLVVAAVAIVWGGRKVTADKRWLWLTLPVSLFVVGGAFGFVGYVFDSVDHRYQSYNTYPASSRNSDGSDSLYYGNQSIENIYAFDAEGKPLNEIYLYDEDGRPITLSRQGCDKSANYPMKIGADNRFPRPKIEQGITDNNGNFNGYNGYKNACREVYGVPFSVAIPKAPATTSATPTPSPSPSSSAIPTPASPTPTK</sequence>
<feature type="compositionally biased region" description="Low complexity" evidence="1">
    <location>
        <begin position="383"/>
        <end position="404"/>
    </location>
</feature>